<organism evidence="1 2">
    <name type="scientific">Tenacibaculum maritimum NCIMB 2154</name>
    <dbReference type="NCBI Taxonomy" id="1349785"/>
    <lineage>
        <taxon>Bacteria</taxon>
        <taxon>Pseudomonadati</taxon>
        <taxon>Bacteroidota</taxon>
        <taxon>Flavobacteriia</taxon>
        <taxon>Flavobacteriales</taxon>
        <taxon>Flavobacteriaceae</taxon>
        <taxon>Tenacibaculum</taxon>
    </lineage>
</organism>
<proteinExistence type="predicted"/>
<name>A0A2H1E6G6_9FLAO</name>
<accession>A0A2H1E6G6</accession>
<gene>
    <name evidence="1" type="ORF">MARIT_0451</name>
</gene>
<evidence type="ECO:0000313" key="2">
    <source>
        <dbReference type="Proteomes" id="UP000231564"/>
    </source>
</evidence>
<protein>
    <submittedName>
        <fullName evidence="1">Uncharacterized protein</fullName>
    </submittedName>
</protein>
<dbReference type="EMBL" id="LT634361">
    <property type="protein sequence ID" value="SFZ80353.1"/>
    <property type="molecule type" value="Genomic_DNA"/>
</dbReference>
<reference evidence="1 2" key="1">
    <citation type="submission" date="2016-11" db="EMBL/GenBank/DDBJ databases">
        <authorList>
            <person name="Jaros S."/>
            <person name="Januszkiewicz K."/>
            <person name="Wedrychowicz H."/>
        </authorList>
    </citation>
    <scope>NUCLEOTIDE SEQUENCE [LARGE SCALE GENOMIC DNA]</scope>
    <source>
        <strain evidence="1">NCIMB 2154T</strain>
    </source>
</reference>
<evidence type="ECO:0000313" key="1">
    <source>
        <dbReference type="EMBL" id="SFZ80353.1"/>
    </source>
</evidence>
<sequence length="48" mass="5701">MYLFTLIYLFLLSSPYLTESILYAIELAMTRITIAAFARKLVRVFIFY</sequence>
<dbReference type="KEGG" id="tmar:MARIT_0451"/>
<dbReference type="AlphaFoldDB" id="A0A2H1E6G6"/>
<keyword evidence="2" id="KW-1185">Reference proteome</keyword>
<dbReference type="Proteomes" id="UP000231564">
    <property type="component" value="Chromosome MARIT"/>
</dbReference>